<name>A0AAV2L9T5_KNICA</name>
<gene>
    <name evidence="1" type="ORF">KC01_LOCUS27449</name>
</gene>
<evidence type="ECO:0000313" key="1">
    <source>
        <dbReference type="EMBL" id="CAL1599128.1"/>
    </source>
</evidence>
<dbReference type="Proteomes" id="UP001497482">
    <property type="component" value="Chromosome 23"/>
</dbReference>
<dbReference type="AlphaFoldDB" id="A0AAV2L9T5"/>
<sequence>MQELEGRVQVSFKVERLRLFDVASDALSQTQDSRTQSGTDDRFNVTGLKTSALSRSALSCRLPWTLRNNTFLFSSRECHPISRRVQAGRCGAIVSQCRARLLSSSEELGAGLGRFLSRSQLFEVSQTGSYAQYFMMLNLATLQNQTCNSLTLGGL</sequence>
<evidence type="ECO:0000313" key="2">
    <source>
        <dbReference type="Proteomes" id="UP001497482"/>
    </source>
</evidence>
<keyword evidence="2" id="KW-1185">Reference proteome</keyword>
<dbReference type="EMBL" id="OZ035845">
    <property type="protein sequence ID" value="CAL1599128.1"/>
    <property type="molecule type" value="Genomic_DNA"/>
</dbReference>
<accession>A0AAV2L9T5</accession>
<proteinExistence type="predicted"/>
<reference evidence="1 2" key="1">
    <citation type="submission" date="2024-04" db="EMBL/GenBank/DDBJ databases">
        <authorList>
            <person name="Waldvogel A.-M."/>
            <person name="Schoenle A."/>
        </authorList>
    </citation>
    <scope>NUCLEOTIDE SEQUENCE [LARGE SCALE GENOMIC DNA]</scope>
</reference>
<organism evidence="1 2">
    <name type="scientific">Knipowitschia caucasica</name>
    <name type="common">Caucasian dwarf goby</name>
    <name type="synonym">Pomatoschistus caucasicus</name>
    <dbReference type="NCBI Taxonomy" id="637954"/>
    <lineage>
        <taxon>Eukaryota</taxon>
        <taxon>Metazoa</taxon>
        <taxon>Chordata</taxon>
        <taxon>Craniata</taxon>
        <taxon>Vertebrata</taxon>
        <taxon>Euteleostomi</taxon>
        <taxon>Actinopterygii</taxon>
        <taxon>Neopterygii</taxon>
        <taxon>Teleostei</taxon>
        <taxon>Neoteleostei</taxon>
        <taxon>Acanthomorphata</taxon>
        <taxon>Gobiaria</taxon>
        <taxon>Gobiiformes</taxon>
        <taxon>Gobioidei</taxon>
        <taxon>Gobiidae</taxon>
        <taxon>Gobiinae</taxon>
        <taxon>Knipowitschia</taxon>
    </lineage>
</organism>
<protein>
    <submittedName>
        <fullName evidence="1">Uncharacterized protein</fullName>
    </submittedName>
</protein>